<dbReference type="EMBL" id="RJJR01000004">
    <property type="protein sequence ID" value="RNI38048.1"/>
    <property type="molecule type" value="Genomic_DNA"/>
</dbReference>
<comment type="caution">
    <text evidence="3">The sequence shown here is derived from an EMBL/GenBank/DDBJ whole genome shotgun (WGS) entry which is preliminary data.</text>
</comment>
<dbReference type="RefSeq" id="WP_123120037.1">
    <property type="nucleotide sequence ID" value="NZ_RJJR01000004.1"/>
</dbReference>
<dbReference type="AlphaFoldDB" id="A0A3M9NM27"/>
<evidence type="ECO:0000259" key="2">
    <source>
        <dbReference type="Pfam" id="PF02357"/>
    </source>
</evidence>
<evidence type="ECO:0000313" key="4">
    <source>
        <dbReference type="Proteomes" id="UP000267223"/>
    </source>
</evidence>
<evidence type="ECO:0000313" key="3">
    <source>
        <dbReference type="EMBL" id="RNI38048.1"/>
    </source>
</evidence>
<proteinExistence type="predicted"/>
<organism evidence="3 4">
    <name type="scientific">Hanamia caeni</name>
    <dbReference type="NCBI Taxonomy" id="2294116"/>
    <lineage>
        <taxon>Bacteria</taxon>
        <taxon>Pseudomonadati</taxon>
        <taxon>Bacteroidota</taxon>
        <taxon>Chitinophagia</taxon>
        <taxon>Chitinophagales</taxon>
        <taxon>Chitinophagaceae</taxon>
        <taxon>Hanamia</taxon>
    </lineage>
</organism>
<dbReference type="CDD" id="cd09895">
    <property type="entry name" value="NGN_SP_UpxY"/>
    <property type="match status" value="1"/>
</dbReference>
<dbReference type="InterPro" id="IPR036735">
    <property type="entry name" value="NGN_dom_sf"/>
</dbReference>
<keyword evidence="1" id="KW-0804">Transcription</keyword>
<dbReference type="SUPFAM" id="SSF82679">
    <property type="entry name" value="N-utilization substance G protein NusG, N-terminal domain"/>
    <property type="match status" value="1"/>
</dbReference>
<gene>
    <name evidence="3" type="ORF">EFY79_07435</name>
</gene>
<dbReference type="Gene3D" id="3.30.70.940">
    <property type="entry name" value="NusG, N-terminal domain"/>
    <property type="match status" value="1"/>
</dbReference>
<reference evidence="3 4" key="1">
    <citation type="submission" date="2018-11" db="EMBL/GenBank/DDBJ databases">
        <title>Draft genome sequence of Ferruginibacter sp. BO-59.</title>
        <authorList>
            <person name="Im W.T."/>
        </authorList>
    </citation>
    <scope>NUCLEOTIDE SEQUENCE [LARGE SCALE GENOMIC DNA]</scope>
    <source>
        <strain evidence="3 4">BO-59</strain>
    </source>
</reference>
<name>A0A3M9NM27_9BACT</name>
<dbReference type="InterPro" id="IPR006645">
    <property type="entry name" value="NGN-like_dom"/>
</dbReference>
<protein>
    <submittedName>
        <fullName evidence="3">Antitermination protein NusG</fullName>
    </submittedName>
</protein>
<dbReference type="Proteomes" id="UP000267223">
    <property type="component" value="Unassembled WGS sequence"/>
</dbReference>
<evidence type="ECO:0000256" key="1">
    <source>
        <dbReference type="ARBA" id="ARBA00023163"/>
    </source>
</evidence>
<dbReference type="Pfam" id="PF02357">
    <property type="entry name" value="NusG"/>
    <property type="match status" value="1"/>
</dbReference>
<sequence length="176" mass="20447">MQNNWYAVYTKLHCERKVSLSLTKKNIENFCPLIKKEGKHLFRKTITVEALFKSYVFVKTSEEIINNISKEINGVVSLFYWKGKPAIIKDEEIYAIQDFLKYHKDITVEQTQVFIDKRDSTSSYFMDGQILLIKNRTMKLTLPSLGLSMVAKYEPSEKGVIGREIVFGNRDLIVHS</sequence>
<dbReference type="OrthoDB" id="9796143at2"/>
<feature type="domain" description="NusG-like N-terminal" evidence="2">
    <location>
        <begin position="4"/>
        <end position="96"/>
    </location>
</feature>
<accession>A0A3M9NM27</accession>
<dbReference type="GO" id="GO:0006354">
    <property type="term" value="P:DNA-templated transcription elongation"/>
    <property type="evidence" value="ECO:0007669"/>
    <property type="project" value="InterPro"/>
</dbReference>
<keyword evidence="4" id="KW-1185">Reference proteome</keyword>